<protein>
    <submittedName>
        <fullName evidence="1">E2 glycoprotein</fullName>
    </submittedName>
</protein>
<gene>
    <name evidence="1" type="primary">gp55</name>
</gene>
<proteinExistence type="predicted"/>
<organism evidence="1">
    <name type="scientific">Classical swine fever virus</name>
    <dbReference type="NCBI Taxonomy" id="11096"/>
    <lineage>
        <taxon>Viruses</taxon>
        <taxon>Riboviria</taxon>
        <taxon>Orthornavirae</taxon>
        <taxon>Kitrinoviricota</taxon>
        <taxon>Flasuviricetes</taxon>
        <taxon>Amarillovirales</taxon>
        <taxon>Flaviviridae</taxon>
        <taxon>Pestivirus</taxon>
        <taxon>Pestivirus suis</taxon>
    </lineage>
</organism>
<feature type="non-terminal residue" evidence="1">
    <location>
        <position position="61"/>
    </location>
</feature>
<sequence length="61" mass="6937">TTLERIHMVCSWMTGLSGLFALQGPLKSQHLMWLVEGIWHHYIRGLCPLSDIELLFDGTSP</sequence>
<feature type="non-terminal residue" evidence="1">
    <location>
        <position position="1"/>
    </location>
</feature>
<name>Q7TH97_9FLAV</name>
<reference evidence="1" key="1">
    <citation type="journal article" date="2004" name="Virus Res.">
        <title>Phylogenetic analysis of the E2 gene of classical swine fever viruses from Lao PDR.</title>
        <authorList>
            <person name="Blacksell S.D."/>
            <person name="Khounsy S."/>
            <person name="Boyle D.B."/>
            <person name="Greiser-Wilke I."/>
            <person name="Gleeson L.J."/>
            <person name="Westbury H.A."/>
            <person name="Mackenzie J.S."/>
        </authorList>
    </citation>
    <scope>NUCLEOTIDE SEQUENCE</scope>
    <source>
        <strain evidence="1">L168</strain>
    </source>
</reference>
<evidence type="ECO:0000313" key="1">
    <source>
        <dbReference type="EMBL" id="AAP44157.1"/>
    </source>
</evidence>
<accession>Q7TH97</accession>
<dbReference type="EMBL" id="AY283666">
    <property type="protein sequence ID" value="AAP44157.1"/>
    <property type="molecule type" value="Genomic_RNA"/>
</dbReference>